<evidence type="ECO:0000256" key="4">
    <source>
        <dbReference type="ARBA" id="ARBA00022692"/>
    </source>
</evidence>
<feature type="transmembrane region" description="Helical" evidence="13">
    <location>
        <begin position="232"/>
        <end position="254"/>
    </location>
</feature>
<dbReference type="RefSeq" id="WP_238397590.1">
    <property type="nucleotide sequence ID" value="NZ_CP036274.1"/>
</dbReference>
<keyword evidence="3" id="KW-0444">Lipid biosynthesis</keyword>
<evidence type="ECO:0000256" key="12">
    <source>
        <dbReference type="SAM" id="MobiDB-lite"/>
    </source>
</evidence>
<comment type="subcellular location">
    <subcellularLocation>
        <location evidence="1">Membrane</location>
        <topology evidence="1">Multi-pass membrane protein</topology>
    </subcellularLocation>
</comment>
<dbReference type="PANTHER" id="PTHR11351:SF31">
    <property type="entry name" value="DESATURASE 1, ISOFORM A-RELATED"/>
    <property type="match status" value="1"/>
</dbReference>
<keyword evidence="9" id="KW-0443">Lipid metabolism</keyword>
<evidence type="ECO:0000256" key="3">
    <source>
        <dbReference type="ARBA" id="ARBA00022516"/>
    </source>
</evidence>
<protein>
    <submittedName>
        <fullName evidence="15">Fatty acid desaturase</fullName>
    </submittedName>
</protein>
<evidence type="ECO:0000256" key="2">
    <source>
        <dbReference type="ARBA" id="ARBA00008749"/>
    </source>
</evidence>
<evidence type="ECO:0000256" key="5">
    <source>
        <dbReference type="ARBA" id="ARBA00022832"/>
    </source>
</evidence>
<keyword evidence="8" id="KW-0408">Iron</keyword>
<evidence type="ECO:0000256" key="10">
    <source>
        <dbReference type="ARBA" id="ARBA00023136"/>
    </source>
</evidence>
<proteinExistence type="inferred from homology"/>
<dbReference type="GO" id="GO:0006633">
    <property type="term" value="P:fatty acid biosynthetic process"/>
    <property type="evidence" value="ECO:0007669"/>
    <property type="project" value="UniProtKB-KW"/>
</dbReference>
<keyword evidence="16" id="KW-1185">Reference proteome</keyword>
<evidence type="ECO:0000256" key="8">
    <source>
        <dbReference type="ARBA" id="ARBA00023004"/>
    </source>
</evidence>
<keyword evidence="4 13" id="KW-0812">Transmembrane</keyword>
<dbReference type="InterPro" id="IPR015876">
    <property type="entry name" value="Acyl-CoA_DS"/>
</dbReference>
<feature type="transmembrane region" description="Helical" evidence="13">
    <location>
        <begin position="116"/>
        <end position="138"/>
    </location>
</feature>
<dbReference type="GO" id="GO:0016717">
    <property type="term" value="F:oxidoreductase activity, acting on paired donors, with oxidation of a pair of donors resulting in the reduction of molecular oxygen to two molecules of water"/>
    <property type="evidence" value="ECO:0007669"/>
    <property type="project" value="InterPro"/>
</dbReference>
<feature type="compositionally biased region" description="Basic and acidic residues" evidence="12">
    <location>
        <begin position="40"/>
        <end position="52"/>
    </location>
</feature>
<evidence type="ECO:0000256" key="1">
    <source>
        <dbReference type="ARBA" id="ARBA00004141"/>
    </source>
</evidence>
<keyword evidence="5" id="KW-0276">Fatty acid metabolism</keyword>
<keyword evidence="11" id="KW-0275">Fatty acid biosynthesis</keyword>
<evidence type="ECO:0000256" key="13">
    <source>
        <dbReference type="SAM" id="Phobius"/>
    </source>
</evidence>
<name>A0A517YKJ2_9BACT</name>
<dbReference type="EMBL" id="CP036274">
    <property type="protein sequence ID" value="QDU30751.1"/>
    <property type="molecule type" value="Genomic_DNA"/>
</dbReference>
<feature type="domain" description="Fatty acid desaturase" evidence="14">
    <location>
        <begin position="118"/>
        <end position="331"/>
    </location>
</feature>
<evidence type="ECO:0000313" key="15">
    <source>
        <dbReference type="EMBL" id="QDU30751.1"/>
    </source>
</evidence>
<evidence type="ECO:0000259" key="14">
    <source>
        <dbReference type="Pfam" id="PF00487"/>
    </source>
</evidence>
<feature type="transmembrane region" description="Helical" evidence="13">
    <location>
        <begin position="87"/>
        <end position="110"/>
    </location>
</feature>
<organism evidence="15 16">
    <name type="scientific">Anatilimnocola aggregata</name>
    <dbReference type="NCBI Taxonomy" id="2528021"/>
    <lineage>
        <taxon>Bacteria</taxon>
        <taxon>Pseudomonadati</taxon>
        <taxon>Planctomycetota</taxon>
        <taxon>Planctomycetia</taxon>
        <taxon>Pirellulales</taxon>
        <taxon>Pirellulaceae</taxon>
        <taxon>Anatilimnocola</taxon>
    </lineage>
</organism>
<sequence>MAAANSAAHYKGTTVSVGTKSSVQKLKARRAKNDKKKAAHLAEPKHPKSHVTAETHAAKLESLLSDGQHAGKVNQSETNKAADERTAINYASIIWIVLLHVGALAAPFYFTWEGLGLMLFMHWVTGCVGVTLGFHRLLTHSSFQTWKPVRYFLATVGGFAGEGDVIEWVANHRQHHAHSDQEHDPHSPRDGSWWSHMWWLCWTFPSEAQVRHHKRWAPDLVKDRGMVWVGRMFLPSQFILGGLFMAAGYGVGLLTKTDPWFMATSFVVWGVFVRMVAVLHTTWFVNSASHIWGYRNYETTDDSKNNWWVAIIAYGEGWHNNHHAWPRMAPHGHRWWEFDVTFRIIRLMQWTGLAWNVVDYKRKSEKVDLKAAPADGKVDKVTV</sequence>
<keyword evidence="6 13" id="KW-1133">Transmembrane helix</keyword>
<dbReference type="InterPro" id="IPR005804">
    <property type="entry name" value="FA_desaturase_dom"/>
</dbReference>
<evidence type="ECO:0000313" key="16">
    <source>
        <dbReference type="Proteomes" id="UP000315017"/>
    </source>
</evidence>
<dbReference type="KEGG" id="aagg:ETAA8_58990"/>
<dbReference type="GO" id="GO:0016020">
    <property type="term" value="C:membrane"/>
    <property type="evidence" value="ECO:0007669"/>
    <property type="project" value="UniProtKB-SubCell"/>
</dbReference>
<feature type="region of interest" description="Disordered" evidence="12">
    <location>
        <begin position="1"/>
        <end position="52"/>
    </location>
</feature>
<dbReference type="AlphaFoldDB" id="A0A517YKJ2"/>
<evidence type="ECO:0000256" key="9">
    <source>
        <dbReference type="ARBA" id="ARBA00023098"/>
    </source>
</evidence>
<keyword evidence="10 13" id="KW-0472">Membrane</keyword>
<keyword evidence="7" id="KW-0560">Oxidoreductase</keyword>
<accession>A0A517YKJ2</accession>
<evidence type="ECO:0000256" key="7">
    <source>
        <dbReference type="ARBA" id="ARBA00023002"/>
    </source>
</evidence>
<dbReference type="PANTHER" id="PTHR11351">
    <property type="entry name" value="ACYL-COA DESATURASE"/>
    <property type="match status" value="1"/>
</dbReference>
<gene>
    <name evidence="15" type="ORF">ETAA8_58990</name>
</gene>
<feature type="transmembrane region" description="Helical" evidence="13">
    <location>
        <begin position="260"/>
        <end position="285"/>
    </location>
</feature>
<evidence type="ECO:0000256" key="11">
    <source>
        <dbReference type="ARBA" id="ARBA00023160"/>
    </source>
</evidence>
<dbReference type="PRINTS" id="PR00075">
    <property type="entry name" value="FACDDSATRASE"/>
</dbReference>
<dbReference type="CDD" id="cd03505">
    <property type="entry name" value="Delta9-FADS-like"/>
    <property type="match status" value="1"/>
</dbReference>
<comment type="similarity">
    <text evidence="2">Belongs to the fatty acid desaturase type 2 family.</text>
</comment>
<feature type="compositionally biased region" description="Polar residues" evidence="12">
    <location>
        <begin position="13"/>
        <end position="24"/>
    </location>
</feature>
<feature type="compositionally biased region" description="Basic residues" evidence="12">
    <location>
        <begin position="26"/>
        <end position="39"/>
    </location>
</feature>
<reference evidence="15 16" key="1">
    <citation type="submission" date="2019-02" db="EMBL/GenBank/DDBJ databases">
        <title>Deep-cultivation of Planctomycetes and their phenomic and genomic characterization uncovers novel biology.</title>
        <authorList>
            <person name="Wiegand S."/>
            <person name="Jogler M."/>
            <person name="Boedeker C."/>
            <person name="Pinto D."/>
            <person name="Vollmers J."/>
            <person name="Rivas-Marin E."/>
            <person name="Kohn T."/>
            <person name="Peeters S.H."/>
            <person name="Heuer A."/>
            <person name="Rast P."/>
            <person name="Oberbeckmann S."/>
            <person name="Bunk B."/>
            <person name="Jeske O."/>
            <person name="Meyerdierks A."/>
            <person name="Storesund J.E."/>
            <person name="Kallscheuer N."/>
            <person name="Luecker S."/>
            <person name="Lage O.M."/>
            <person name="Pohl T."/>
            <person name="Merkel B.J."/>
            <person name="Hornburger P."/>
            <person name="Mueller R.-W."/>
            <person name="Bruemmer F."/>
            <person name="Labrenz M."/>
            <person name="Spormann A.M."/>
            <person name="Op den Camp H."/>
            <person name="Overmann J."/>
            <person name="Amann R."/>
            <person name="Jetten M.S.M."/>
            <person name="Mascher T."/>
            <person name="Medema M.H."/>
            <person name="Devos D.P."/>
            <person name="Kaster A.-K."/>
            <person name="Ovreas L."/>
            <person name="Rohde M."/>
            <person name="Galperin M.Y."/>
            <person name="Jogler C."/>
        </authorList>
    </citation>
    <scope>NUCLEOTIDE SEQUENCE [LARGE SCALE GENOMIC DNA]</scope>
    <source>
        <strain evidence="15 16">ETA_A8</strain>
    </source>
</reference>
<evidence type="ECO:0000256" key="6">
    <source>
        <dbReference type="ARBA" id="ARBA00022989"/>
    </source>
</evidence>
<dbReference type="Proteomes" id="UP000315017">
    <property type="component" value="Chromosome"/>
</dbReference>
<dbReference type="Pfam" id="PF00487">
    <property type="entry name" value="FA_desaturase"/>
    <property type="match status" value="1"/>
</dbReference>